<evidence type="ECO:0000313" key="1">
    <source>
        <dbReference type="EMBL" id="CEH17965.1"/>
    </source>
</evidence>
<keyword evidence="2" id="KW-1185">Reference proteome</keyword>
<evidence type="ECO:0008006" key="3">
    <source>
        <dbReference type="Google" id="ProtNLM"/>
    </source>
</evidence>
<dbReference type="CDD" id="cd22744">
    <property type="entry name" value="OTU"/>
    <property type="match status" value="1"/>
</dbReference>
<sequence>MGAKETDKSVPRLADLPQGQDTVLAHGSNAQMEAFPFLGMLFLCRREHKFVVRGKDATFDILYPSVGGASPSRQTAPLAKHLELPAFMVHACLGMLQRIQWDLLCQERDWALRFEEEATTVELKDLVSAEALASATALGLETTLRDITGDGHCGFRAVALQVLGKQNRWQQVRQDLYQVVAQLEAWKVLAPELLAQPTNTNSAIDLLLWDGDAVEREVSWFQAQLHGALAALAYNAIVVVVDVGEKEAAAHFSPALLEVDMVDEVICLVKIDRHFYCGSLRPGIHAINLPINPFFLTPPKTWERVKRRDPGAAIMLGLLEEERNSP</sequence>
<reference evidence="1 2" key="1">
    <citation type="submission" date="2014-09" db="EMBL/GenBank/DDBJ databases">
        <authorList>
            <person name="Magalhaes I.L.F."/>
            <person name="Oliveira U."/>
            <person name="Santos F.R."/>
            <person name="Vidigal T.H.D.A."/>
            <person name="Brescovit A.D."/>
            <person name="Santos A.J."/>
        </authorList>
    </citation>
    <scope>NUCLEOTIDE SEQUENCE [LARGE SCALE GENOMIC DNA]</scope>
</reference>
<dbReference type="OrthoDB" id="2379842at2759"/>
<protein>
    <recommendedName>
        <fullName evidence="3">OTU domain-containing protein</fullName>
    </recommendedName>
</protein>
<evidence type="ECO:0000313" key="2">
    <source>
        <dbReference type="Proteomes" id="UP000054845"/>
    </source>
</evidence>
<dbReference type="Proteomes" id="UP000054845">
    <property type="component" value="Unassembled WGS sequence"/>
</dbReference>
<dbReference type="SUPFAM" id="SSF54001">
    <property type="entry name" value="Cysteine proteinases"/>
    <property type="match status" value="1"/>
</dbReference>
<dbReference type="Gene3D" id="3.90.70.80">
    <property type="match status" value="1"/>
</dbReference>
<organism evidence="1 2">
    <name type="scientific">Ceraceosorus bombacis</name>
    <dbReference type="NCBI Taxonomy" id="401625"/>
    <lineage>
        <taxon>Eukaryota</taxon>
        <taxon>Fungi</taxon>
        <taxon>Dikarya</taxon>
        <taxon>Basidiomycota</taxon>
        <taxon>Ustilaginomycotina</taxon>
        <taxon>Exobasidiomycetes</taxon>
        <taxon>Ceraceosorales</taxon>
        <taxon>Ceraceosoraceae</taxon>
        <taxon>Ceraceosorus</taxon>
    </lineage>
</organism>
<accession>A0A0P1BPI8</accession>
<name>A0A0P1BPI8_9BASI</name>
<proteinExistence type="predicted"/>
<dbReference type="InterPro" id="IPR038765">
    <property type="entry name" value="Papain-like_cys_pep_sf"/>
</dbReference>
<dbReference type="AlphaFoldDB" id="A0A0P1BPI8"/>
<dbReference type="EMBL" id="CCYA01000265">
    <property type="protein sequence ID" value="CEH17965.1"/>
    <property type="molecule type" value="Genomic_DNA"/>
</dbReference>